<evidence type="ECO:0000313" key="1">
    <source>
        <dbReference type="EMBL" id="TGO32021.1"/>
    </source>
</evidence>
<reference evidence="1 2" key="1">
    <citation type="submission" date="2017-12" db="EMBL/GenBank/DDBJ databases">
        <title>Comparative genomics of Botrytis spp.</title>
        <authorList>
            <person name="Valero-Jimenez C.A."/>
            <person name="Tapia P."/>
            <person name="Veloso J."/>
            <person name="Silva-Moreno E."/>
            <person name="Staats M."/>
            <person name="Valdes J.H."/>
            <person name="Van Kan J.A.L."/>
        </authorList>
    </citation>
    <scope>NUCLEOTIDE SEQUENCE [LARGE SCALE GENOMIC DNA]</scope>
    <source>
        <strain evidence="1 2">Bh0001</strain>
    </source>
</reference>
<accession>A0A4Z1GCP3</accession>
<comment type="caution">
    <text evidence="1">The sequence shown here is derived from an EMBL/GenBank/DDBJ whole genome shotgun (WGS) entry which is preliminary data.</text>
</comment>
<evidence type="ECO:0000313" key="2">
    <source>
        <dbReference type="Proteomes" id="UP000297814"/>
    </source>
</evidence>
<sequence length="442" mass="51109">MGNQLRIATTLVHEFAHAIRRSIISEKDDCEDTAAEGENEPYFEDEPLAELGYSFIENIWGGQPMSLMTQMYNRGGPGLPNMGIIKTSWFTDKNKTYQASRKAPALNRKPKRGQGDKFHTYDYWPVPTKWYSSVFTEGYWENVREFRPEAKKIRTEKRGMRYLSKDHPDAKSQIDDGGISIGSGWPYGSPQTRSQIEKFIAVNKVLTRISEEHRLGEEIHDPLGYFNIEPPTVTYSCLRWNDITEHLFSNRGQLELALDTMELLSEPTLFRYIRDHGGIDITPLEFRTFLGVANEKRELFLWEPFPGFGVVKRIAVGWPPPIGGPNSVSWPSPIGEPDEDDIETLDNLMSDKAVQEALYDYCGECRDLDIETFRLWLVHRFEMDEFDGEDADKKFRDLIWETVRQGGTYFTLGPKNIVRFIYPLEEIREEKADAFTKERMLL</sequence>
<dbReference type="Proteomes" id="UP000297814">
    <property type="component" value="Unassembled WGS sequence"/>
</dbReference>
<dbReference type="EMBL" id="PQXK01000365">
    <property type="protein sequence ID" value="TGO32021.1"/>
    <property type="molecule type" value="Genomic_DNA"/>
</dbReference>
<proteinExistence type="predicted"/>
<protein>
    <submittedName>
        <fullName evidence="1">Uncharacterized protein</fullName>
    </submittedName>
</protein>
<organism evidence="1 2">
    <name type="scientific">Botrytis hyacinthi</name>
    <dbReference type="NCBI Taxonomy" id="278943"/>
    <lineage>
        <taxon>Eukaryota</taxon>
        <taxon>Fungi</taxon>
        <taxon>Dikarya</taxon>
        <taxon>Ascomycota</taxon>
        <taxon>Pezizomycotina</taxon>
        <taxon>Leotiomycetes</taxon>
        <taxon>Helotiales</taxon>
        <taxon>Sclerotiniaceae</taxon>
        <taxon>Botrytis</taxon>
    </lineage>
</organism>
<keyword evidence="2" id="KW-1185">Reference proteome</keyword>
<gene>
    <name evidence="1" type="ORF">BHYA_0365g00010</name>
</gene>
<dbReference type="AlphaFoldDB" id="A0A4Z1GCP3"/>
<name>A0A4Z1GCP3_9HELO</name>